<evidence type="ECO:0000256" key="8">
    <source>
        <dbReference type="ARBA" id="ARBA00022692"/>
    </source>
</evidence>
<evidence type="ECO:0000256" key="10">
    <source>
        <dbReference type="ARBA" id="ARBA00022982"/>
    </source>
</evidence>
<feature type="transmembrane region" description="Helical" evidence="17">
    <location>
        <begin position="343"/>
        <end position="361"/>
    </location>
</feature>
<organism evidence="19">
    <name type="scientific">Semnoderes armiger</name>
    <dbReference type="NCBI Taxonomy" id="1415233"/>
    <lineage>
        <taxon>Eukaryota</taxon>
        <taxon>Metazoa</taxon>
        <taxon>Ecdysozoa</taxon>
        <taxon>Scalidophora</taxon>
        <taxon>Kinorhyncha</taxon>
        <taxon>Cyclorhagida</taxon>
        <taxon>Kentrorhagata</taxon>
        <taxon>Semnoderidae</taxon>
        <taxon>Semnoderes</taxon>
    </lineage>
</organism>
<comment type="similarity">
    <text evidence="3 17">Belongs to the complex I subunit 4 family.</text>
</comment>
<feature type="transmembrane region" description="Helical" evidence="17">
    <location>
        <begin position="258"/>
        <end position="281"/>
    </location>
</feature>
<dbReference type="RefSeq" id="YP_009706310.1">
    <property type="nucleotide sequence ID" value="NC_045069.1"/>
</dbReference>
<evidence type="ECO:0000256" key="13">
    <source>
        <dbReference type="ARBA" id="ARBA00023075"/>
    </source>
</evidence>
<feature type="transmembrane region" description="Helical" evidence="17">
    <location>
        <begin position="47"/>
        <end position="65"/>
    </location>
</feature>
<dbReference type="InterPro" id="IPR003918">
    <property type="entry name" value="NADH_UbQ_OxRdtase"/>
</dbReference>
<feature type="transmembrane region" description="Helical" evidence="17">
    <location>
        <begin position="101"/>
        <end position="120"/>
    </location>
</feature>
<dbReference type="GeneID" id="42266261"/>
<feature type="transmembrane region" description="Helical" evidence="17">
    <location>
        <begin position="77"/>
        <end position="95"/>
    </location>
</feature>
<comment type="function">
    <text evidence="17">Core subunit of the mitochondrial membrane respiratory chain NADH dehydrogenase (Complex I) which catalyzes electron transfer from NADH through the respiratory chain, using ubiquinone as an electron acceptor. Essential for the catalytic activity and assembly of complex I.</text>
</comment>
<dbReference type="PANTHER" id="PTHR43507:SF20">
    <property type="entry name" value="NADH-UBIQUINONE OXIDOREDUCTASE CHAIN 4"/>
    <property type="match status" value="1"/>
</dbReference>
<evidence type="ECO:0000256" key="5">
    <source>
        <dbReference type="ARBA" id="ARBA00021006"/>
    </source>
</evidence>
<keyword evidence="7 17" id="KW-0679">Respiratory chain</keyword>
<evidence type="ECO:0000313" key="19">
    <source>
        <dbReference type="EMBL" id="AYF57124.1"/>
    </source>
</evidence>
<dbReference type="GO" id="GO:0008137">
    <property type="term" value="F:NADH dehydrogenase (ubiquinone) activity"/>
    <property type="evidence" value="ECO:0007669"/>
    <property type="project" value="UniProtKB-UniRule"/>
</dbReference>
<feature type="transmembrane region" description="Helical" evidence="17">
    <location>
        <begin position="408"/>
        <end position="428"/>
    </location>
</feature>
<dbReference type="PANTHER" id="PTHR43507">
    <property type="entry name" value="NADH-UBIQUINONE OXIDOREDUCTASE CHAIN 4"/>
    <property type="match status" value="1"/>
</dbReference>
<evidence type="ECO:0000256" key="15">
    <source>
        <dbReference type="ARBA" id="ARBA00023136"/>
    </source>
</evidence>
<accession>A0A5H2Q8L3</accession>
<feature type="transmembrane region" description="Helical" evidence="17">
    <location>
        <begin position="315"/>
        <end position="337"/>
    </location>
</feature>
<dbReference type="Pfam" id="PF00361">
    <property type="entry name" value="Proton_antipo_M"/>
    <property type="match status" value="1"/>
</dbReference>
<sequence length="429" mass="49325">MVKLFMMFFYIFFLKKSSISSVLLVMFSLFLLEGFHSGGLNMEFSMINSAMILLSFMVVVLCFYSDNKMVKGKDNSLKGYLYILSLFIFLMLFFVKSVLYFYIFFEFSILPTLMLILYFGYQPERWRAGSYLIFYTFFSSIPLFIFILLMINKKSGYFYMINMDEKLWLGGVISGVCLLAFLTKLPIYGLHIWLPKAHVEAPISGSMILAGVLLKLGGYGLVQFLFFFSKNFYLFLSWSIMGGLISCMVTFRQSDLKCFIAYSSVGHMCFFMGSLFILFSLGSQGGILMMLNHGFVSCGMFMVASFMYERVYSRGIFNLGGLGFTLVSGQLFFFFILMLNMSIPPFMGFLSEILMIFNVYMVGSLVMWSSFIIFFLLVGVISIFFMLSLGHSEGLSMILLKGFNLRELSVSFFMLYLSFSFFFLLCLFN</sequence>
<keyword evidence="12 17" id="KW-0520">NAD</keyword>
<dbReference type="GO" id="GO:0003954">
    <property type="term" value="F:NADH dehydrogenase activity"/>
    <property type="evidence" value="ECO:0007669"/>
    <property type="project" value="TreeGrafter"/>
</dbReference>
<feature type="domain" description="NADH:quinone oxidoreductase/Mrp antiporter transmembrane" evidence="18">
    <location>
        <begin position="97"/>
        <end position="370"/>
    </location>
</feature>
<keyword evidence="13 17" id="KW-0830">Ubiquinone</keyword>
<keyword evidence="11 17" id="KW-1133">Transmembrane helix</keyword>
<evidence type="ECO:0000256" key="16">
    <source>
        <dbReference type="ARBA" id="ARBA00049551"/>
    </source>
</evidence>
<feature type="transmembrane region" description="Helical" evidence="17">
    <location>
        <begin position="368"/>
        <end position="388"/>
    </location>
</feature>
<dbReference type="PRINTS" id="PR01437">
    <property type="entry name" value="NUOXDRDTASE4"/>
</dbReference>
<name>A0A5H2Q8L3_9BILA</name>
<comment type="subcellular location">
    <subcellularLocation>
        <location evidence="2 17">Mitochondrion membrane</location>
        <topology evidence="2 17">Multi-pass membrane protein</topology>
    </subcellularLocation>
</comment>
<feature type="transmembrane region" description="Helical" evidence="17">
    <location>
        <begin position="206"/>
        <end position="226"/>
    </location>
</feature>
<keyword evidence="10 17" id="KW-0249">Electron transport</keyword>
<dbReference type="GO" id="GO:0031966">
    <property type="term" value="C:mitochondrial membrane"/>
    <property type="evidence" value="ECO:0007669"/>
    <property type="project" value="UniProtKB-SubCell"/>
</dbReference>
<evidence type="ECO:0000256" key="1">
    <source>
        <dbReference type="ARBA" id="ARBA00003257"/>
    </source>
</evidence>
<gene>
    <name evidence="19" type="primary">ND4</name>
</gene>
<dbReference type="CTD" id="4538"/>
<dbReference type="GO" id="GO:0048039">
    <property type="term" value="F:ubiquinone binding"/>
    <property type="evidence" value="ECO:0007669"/>
    <property type="project" value="TreeGrafter"/>
</dbReference>
<keyword evidence="15 17" id="KW-0472">Membrane</keyword>
<evidence type="ECO:0000256" key="11">
    <source>
        <dbReference type="ARBA" id="ARBA00022989"/>
    </source>
</evidence>
<feature type="transmembrane region" description="Helical" evidence="17">
    <location>
        <begin position="287"/>
        <end position="308"/>
    </location>
</feature>
<keyword evidence="6 17" id="KW-0813">Transport</keyword>
<feature type="transmembrane region" description="Helical" evidence="17">
    <location>
        <begin position="232"/>
        <end position="251"/>
    </location>
</feature>
<comment type="catalytic activity">
    <reaction evidence="16 17">
        <text>a ubiquinone + NADH + 5 H(+)(in) = a ubiquinol + NAD(+) + 4 H(+)(out)</text>
        <dbReference type="Rhea" id="RHEA:29091"/>
        <dbReference type="Rhea" id="RHEA-COMP:9565"/>
        <dbReference type="Rhea" id="RHEA-COMP:9566"/>
        <dbReference type="ChEBI" id="CHEBI:15378"/>
        <dbReference type="ChEBI" id="CHEBI:16389"/>
        <dbReference type="ChEBI" id="CHEBI:17976"/>
        <dbReference type="ChEBI" id="CHEBI:57540"/>
        <dbReference type="ChEBI" id="CHEBI:57945"/>
        <dbReference type="EC" id="7.1.1.2"/>
    </reaction>
</comment>
<evidence type="ECO:0000256" key="12">
    <source>
        <dbReference type="ARBA" id="ARBA00023027"/>
    </source>
</evidence>
<evidence type="ECO:0000256" key="4">
    <source>
        <dbReference type="ARBA" id="ARBA00012944"/>
    </source>
</evidence>
<evidence type="ECO:0000256" key="2">
    <source>
        <dbReference type="ARBA" id="ARBA00004225"/>
    </source>
</evidence>
<dbReference type="GO" id="GO:0015990">
    <property type="term" value="P:electron transport coupled proton transport"/>
    <property type="evidence" value="ECO:0007669"/>
    <property type="project" value="TreeGrafter"/>
</dbReference>
<feature type="transmembrane region" description="Helical" evidence="17">
    <location>
        <begin position="171"/>
        <end position="194"/>
    </location>
</feature>
<dbReference type="AlphaFoldDB" id="A0A5H2Q8L3"/>
<dbReference type="GO" id="GO:0042773">
    <property type="term" value="P:ATP synthesis coupled electron transport"/>
    <property type="evidence" value="ECO:0007669"/>
    <property type="project" value="InterPro"/>
</dbReference>
<evidence type="ECO:0000256" key="7">
    <source>
        <dbReference type="ARBA" id="ARBA00022660"/>
    </source>
</evidence>
<evidence type="ECO:0000256" key="6">
    <source>
        <dbReference type="ARBA" id="ARBA00022448"/>
    </source>
</evidence>
<evidence type="ECO:0000256" key="17">
    <source>
        <dbReference type="RuleBase" id="RU003297"/>
    </source>
</evidence>
<keyword evidence="8 17" id="KW-0812">Transmembrane</keyword>
<proteinExistence type="inferred from homology"/>
<evidence type="ECO:0000256" key="3">
    <source>
        <dbReference type="ARBA" id="ARBA00009025"/>
    </source>
</evidence>
<evidence type="ECO:0000259" key="18">
    <source>
        <dbReference type="Pfam" id="PF00361"/>
    </source>
</evidence>
<comment type="function">
    <text evidence="1">Core subunit of the mitochondrial membrane respiratory chain NADH dehydrogenase (Complex I) that is believed to belong to the minimal assembly required for catalysis. Complex I functions in the transfer of electrons from NADH to the respiratory chain. The immediate electron acceptor for the enzyme is believed to be ubiquinone.</text>
</comment>
<keyword evidence="14 17" id="KW-0496">Mitochondrion</keyword>
<dbReference type="InterPro" id="IPR001750">
    <property type="entry name" value="ND/Mrp_TM"/>
</dbReference>
<keyword evidence="9" id="KW-1278">Translocase</keyword>
<geneLocation type="mitochondrion" evidence="19"/>
<dbReference type="EC" id="7.1.1.2" evidence="4 17"/>
<feature type="transmembrane region" description="Helical" evidence="17">
    <location>
        <begin position="132"/>
        <end position="151"/>
    </location>
</feature>
<evidence type="ECO:0000256" key="14">
    <source>
        <dbReference type="ARBA" id="ARBA00023128"/>
    </source>
</evidence>
<protein>
    <recommendedName>
        <fullName evidence="5 17">NADH-ubiquinone oxidoreductase chain 4</fullName>
        <ecNumber evidence="4 17">7.1.1.2</ecNumber>
    </recommendedName>
</protein>
<dbReference type="EMBL" id="MF953591">
    <property type="protein sequence ID" value="AYF57124.1"/>
    <property type="molecule type" value="Genomic_DNA"/>
</dbReference>
<evidence type="ECO:0000256" key="9">
    <source>
        <dbReference type="ARBA" id="ARBA00022967"/>
    </source>
</evidence>
<reference evidence="19" key="1">
    <citation type="submission" date="2017-09" db="EMBL/GenBank/DDBJ databases">
        <title>The mitochondrial genome of Semnoderes armiger (Kinorhyncha: Cyclorhagidae).</title>
        <authorList>
            <person name="Zeyl Fiskebeck E.M.L."/>
            <person name="Dimitrov D."/>
            <person name="Bachmann L."/>
        </authorList>
    </citation>
    <scope>NUCLEOTIDE SEQUENCE</scope>
</reference>